<protein>
    <recommendedName>
        <fullName evidence="4">HTH gntR-type domain-containing protein</fullName>
    </recommendedName>
</protein>
<dbReference type="InterPro" id="IPR000524">
    <property type="entry name" value="Tscrpt_reg_HTH_GntR"/>
</dbReference>
<evidence type="ECO:0000256" key="3">
    <source>
        <dbReference type="ARBA" id="ARBA00023163"/>
    </source>
</evidence>
<dbReference type="InterPro" id="IPR036388">
    <property type="entry name" value="WH-like_DNA-bd_sf"/>
</dbReference>
<dbReference type="SMART" id="SM00866">
    <property type="entry name" value="UTRA"/>
    <property type="match status" value="1"/>
</dbReference>
<dbReference type="Pfam" id="PF07702">
    <property type="entry name" value="UTRA"/>
    <property type="match status" value="1"/>
</dbReference>
<feature type="domain" description="HTH gntR-type" evidence="4">
    <location>
        <begin position="8"/>
        <end position="76"/>
    </location>
</feature>
<dbReference type="SMART" id="SM00345">
    <property type="entry name" value="HTH_GNTR"/>
    <property type="match status" value="1"/>
</dbReference>
<dbReference type="FunFam" id="1.10.10.10:FF:000079">
    <property type="entry name" value="GntR family transcriptional regulator"/>
    <property type="match status" value="1"/>
</dbReference>
<dbReference type="InterPro" id="IPR011663">
    <property type="entry name" value="UTRA"/>
</dbReference>
<evidence type="ECO:0000313" key="5">
    <source>
        <dbReference type="EMBL" id="OJG15442.1"/>
    </source>
</evidence>
<keyword evidence="2" id="KW-0238">DNA-binding</keyword>
<dbReference type="AlphaFoldDB" id="A0A1L8R6R7"/>
<evidence type="ECO:0000259" key="4">
    <source>
        <dbReference type="PROSITE" id="PS50949"/>
    </source>
</evidence>
<accession>A0A1L8R6R7</accession>
<dbReference type="CDD" id="cd07377">
    <property type="entry name" value="WHTH_GntR"/>
    <property type="match status" value="1"/>
</dbReference>
<dbReference type="EMBL" id="JXKG01000007">
    <property type="protein sequence ID" value="OJG15442.1"/>
    <property type="molecule type" value="Genomic_DNA"/>
</dbReference>
<dbReference type="SUPFAM" id="SSF46785">
    <property type="entry name" value="Winged helix' DNA-binding domain"/>
    <property type="match status" value="1"/>
</dbReference>
<dbReference type="InterPro" id="IPR050679">
    <property type="entry name" value="Bact_HTH_transcr_reg"/>
</dbReference>
<comment type="caution">
    <text evidence="5">The sequence shown here is derived from an EMBL/GenBank/DDBJ whole genome shotgun (WGS) entry which is preliminary data.</text>
</comment>
<dbReference type="InterPro" id="IPR036390">
    <property type="entry name" value="WH_DNA-bd_sf"/>
</dbReference>
<dbReference type="PANTHER" id="PTHR44846">
    <property type="entry name" value="MANNOSYL-D-GLYCERATE TRANSPORT/METABOLISM SYSTEM REPRESSOR MNGR-RELATED"/>
    <property type="match status" value="1"/>
</dbReference>
<evidence type="ECO:0000313" key="6">
    <source>
        <dbReference type="Proteomes" id="UP000182835"/>
    </source>
</evidence>
<dbReference type="Proteomes" id="UP000182835">
    <property type="component" value="Unassembled WGS sequence"/>
</dbReference>
<dbReference type="GO" id="GO:0003700">
    <property type="term" value="F:DNA-binding transcription factor activity"/>
    <property type="evidence" value="ECO:0007669"/>
    <property type="project" value="InterPro"/>
</dbReference>
<dbReference type="GO" id="GO:0003677">
    <property type="term" value="F:DNA binding"/>
    <property type="evidence" value="ECO:0007669"/>
    <property type="project" value="UniProtKB-KW"/>
</dbReference>
<reference evidence="5 6" key="1">
    <citation type="submission" date="2014-12" db="EMBL/GenBank/DDBJ databases">
        <title>Draft genome sequences of 29 type strains of Enterococci.</title>
        <authorList>
            <person name="Zhong Z."/>
            <person name="Sun Z."/>
            <person name="Liu W."/>
            <person name="Zhang W."/>
            <person name="Zhang H."/>
        </authorList>
    </citation>
    <scope>NUCLEOTIDE SEQUENCE [LARGE SCALE GENOMIC DNA]</scope>
    <source>
        <strain evidence="5 6">DSM 21207</strain>
    </source>
</reference>
<keyword evidence="1" id="KW-0805">Transcription regulation</keyword>
<evidence type="ECO:0000256" key="1">
    <source>
        <dbReference type="ARBA" id="ARBA00023015"/>
    </source>
</evidence>
<dbReference type="Gene3D" id="1.10.10.10">
    <property type="entry name" value="Winged helix-like DNA-binding domain superfamily/Winged helix DNA-binding domain"/>
    <property type="match status" value="1"/>
</dbReference>
<dbReference type="SUPFAM" id="SSF64288">
    <property type="entry name" value="Chorismate lyase-like"/>
    <property type="match status" value="1"/>
</dbReference>
<dbReference type="InterPro" id="IPR028978">
    <property type="entry name" value="Chorismate_lyase_/UTRA_dom_sf"/>
</dbReference>
<sequence>MLDANAQLPLYKQLKEVIKTKINTGEYTENKRIPTEPEFIKNYGVSRITVRKAIEELVAEGYLVKKQGKGTFISGHKVLRKIEYVTGFSDSGKSSQLKTTSSLLKEEILTANQELAEKLEIPVGAKVLYTQRKRLGNGTPLLLENNYFDYARFAFLQEEDLTGSLYEILRKHDILPINPGETTLEIVTADDFMAKTMAVAIGTPFFYMQTVVKDQNMRPIHFGKQFYLGDAYTFSI</sequence>
<dbReference type="OrthoDB" id="457376at2"/>
<dbReference type="GO" id="GO:0045892">
    <property type="term" value="P:negative regulation of DNA-templated transcription"/>
    <property type="evidence" value="ECO:0007669"/>
    <property type="project" value="TreeGrafter"/>
</dbReference>
<dbReference type="STRING" id="317010.RU96_GL002255"/>
<keyword evidence="3" id="KW-0804">Transcription</keyword>
<gene>
    <name evidence="5" type="ORF">RU96_GL002255</name>
</gene>
<dbReference type="RefSeq" id="WP_071864596.1">
    <property type="nucleotide sequence ID" value="NZ_JBHLVQ010000022.1"/>
</dbReference>
<evidence type="ECO:0000256" key="2">
    <source>
        <dbReference type="ARBA" id="ARBA00023125"/>
    </source>
</evidence>
<dbReference type="PRINTS" id="PR00035">
    <property type="entry name" value="HTHGNTR"/>
</dbReference>
<name>A0A1L8R6R7_9ENTE</name>
<dbReference type="Pfam" id="PF00392">
    <property type="entry name" value="GntR"/>
    <property type="match status" value="1"/>
</dbReference>
<proteinExistence type="predicted"/>
<dbReference type="PANTHER" id="PTHR44846:SF1">
    <property type="entry name" value="MANNOSYL-D-GLYCERATE TRANSPORT_METABOLISM SYSTEM REPRESSOR MNGR-RELATED"/>
    <property type="match status" value="1"/>
</dbReference>
<organism evidence="5 6">
    <name type="scientific">Enterococcus canintestini</name>
    <dbReference type="NCBI Taxonomy" id="317010"/>
    <lineage>
        <taxon>Bacteria</taxon>
        <taxon>Bacillati</taxon>
        <taxon>Bacillota</taxon>
        <taxon>Bacilli</taxon>
        <taxon>Lactobacillales</taxon>
        <taxon>Enterococcaceae</taxon>
        <taxon>Enterococcus</taxon>
    </lineage>
</organism>
<dbReference type="Gene3D" id="3.40.1410.10">
    <property type="entry name" value="Chorismate lyase-like"/>
    <property type="match status" value="1"/>
</dbReference>
<dbReference type="PROSITE" id="PS50949">
    <property type="entry name" value="HTH_GNTR"/>
    <property type="match status" value="1"/>
</dbReference>